<dbReference type="PROSITE" id="PS00198">
    <property type="entry name" value="4FE4S_FER_1"/>
    <property type="match status" value="1"/>
</dbReference>
<dbReference type="Gene3D" id="3.40.50.920">
    <property type="match status" value="1"/>
</dbReference>
<dbReference type="InterPro" id="IPR011766">
    <property type="entry name" value="TPP_enzyme_TPP-bd"/>
</dbReference>
<dbReference type="GO" id="GO:0030976">
    <property type="term" value="F:thiamine pyrophosphate binding"/>
    <property type="evidence" value="ECO:0007669"/>
    <property type="project" value="InterPro"/>
</dbReference>
<organism evidence="10">
    <name type="scientific">Candidatus Improbicoccus pseudotrichonymphae</name>
    <dbReference type="NCBI Taxonomy" id="3033792"/>
    <lineage>
        <taxon>Bacteria</taxon>
        <taxon>Bacillati</taxon>
        <taxon>Bacillota</taxon>
        <taxon>Clostridia</taxon>
        <taxon>Candidatus Improbicoccus</taxon>
    </lineage>
</organism>
<feature type="domain" description="4Fe-4S ferredoxin-type" evidence="9">
    <location>
        <begin position="670"/>
        <end position="699"/>
    </location>
</feature>
<evidence type="ECO:0000256" key="6">
    <source>
        <dbReference type="ARBA" id="ARBA00023002"/>
    </source>
</evidence>
<dbReference type="PROSITE" id="PS51379">
    <property type="entry name" value="4FE4S_FER_2"/>
    <property type="match status" value="2"/>
</dbReference>
<keyword evidence="7" id="KW-0408">Iron</keyword>
<dbReference type="InterPro" id="IPR002880">
    <property type="entry name" value="Pyrv_Fd/Flavodoxin_OxRdtase_N"/>
</dbReference>
<protein>
    <submittedName>
        <fullName evidence="10">Pyruvate:ferredoxin (Flavodoxin) oxidoreductase</fullName>
    </submittedName>
</protein>
<evidence type="ECO:0000313" key="10">
    <source>
        <dbReference type="EMBL" id="BED92271.1"/>
    </source>
</evidence>
<dbReference type="CDD" id="cd07034">
    <property type="entry name" value="TPP_PYR_PFOR_IOR-alpha_like"/>
    <property type="match status" value="1"/>
</dbReference>
<feature type="domain" description="4Fe-4S ferredoxin-type" evidence="9">
    <location>
        <begin position="727"/>
        <end position="760"/>
    </location>
</feature>
<dbReference type="Gene3D" id="3.40.50.970">
    <property type="match status" value="2"/>
</dbReference>
<dbReference type="InterPro" id="IPR002869">
    <property type="entry name" value="Pyrv_flavodox_OxRed_cen"/>
</dbReference>
<keyword evidence="5" id="KW-0249">Electron transport</keyword>
<dbReference type="EMBL" id="AP027924">
    <property type="protein sequence ID" value="BED92271.1"/>
    <property type="molecule type" value="Genomic_DNA"/>
</dbReference>
<gene>
    <name evidence="10" type="ORF">CfP315_0883</name>
</gene>
<dbReference type="Pfam" id="PF01558">
    <property type="entry name" value="POR"/>
    <property type="match status" value="1"/>
</dbReference>
<name>A0AA48HYW0_9FIRM</name>
<keyword evidence="2" id="KW-0813">Transport</keyword>
<accession>A0AA48HYW0</accession>
<dbReference type="Pfam" id="PF02775">
    <property type="entry name" value="TPP_enzyme_C"/>
    <property type="match status" value="1"/>
</dbReference>
<dbReference type="InterPro" id="IPR019752">
    <property type="entry name" value="Pyrv/ketoisovalerate_OxRed_cat"/>
</dbReference>
<dbReference type="GO" id="GO:0005506">
    <property type="term" value="F:iron ion binding"/>
    <property type="evidence" value="ECO:0007669"/>
    <property type="project" value="InterPro"/>
</dbReference>
<dbReference type="NCBIfam" id="TIGR02176">
    <property type="entry name" value="pyruv_ox_red"/>
    <property type="match status" value="1"/>
</dbReference>
<dbReference type="SUPFAM" id="SSF53323">
    <property type="entry name" value="Pyruvate-ferredoxin oxidoreductase, PFOR, domain III"/>
    <property type="match status" value="1"/>
</dbReference>
<evidence type="ECO:0000256" key="8">
    <source>
        <dbReference type="ARBA" id="ARBA00023014"/>
    </source>
</evidence>
<dbReference type="InterPro" id="IPR017896">
    <property type="entry name" value="4Fe4S_Fe-S-bd"/>
</dbReference>
<dbReference type="Gene3D" id="3.40.920.10">
    <property type="entry name" value="Pyruvate-ferredoxin oxidoreductase, PFOR, domain III"/>
    <property type="match status" value="1"/>
</dbReference>
<dbReference type="GO" id="GO:0051539">
    <property type="term" value="F:4 iron, 4 sulfur cluster binding"/>
    <property type="evidence" value="ECO:0007669"/>
    <property type="project" value="UniProtKB-KW"/>
</dbReference>
<dbReference type="Pfam" id="PF01855">
    <property type="entry name" value="POR_N"/>
    <property type="match status" value="1"/>
</dbReference>
<dbReference type="GO" id="GO:0006979">
    <property type="term" value="P:response to oxidative stress"/>
    <property type="evidence" value="ECO:0007669"/>
    <property type="project" value="TreeGrafter"/>
</dbReference>
<dbReference type="SUPFAM" id="SSF54862">
    <property type="entry name" value="4Fe-4S ferredoxins"/>
    <property type="match status" value="1"/>
</dbReference>
<dbReference type="Proteomes" id="UP001337580">
    <property type="component" value="Chromosome"/>
</dbReference>
<dbReference type="KEGG" id="ips:CfP315_0883"/>
<keyword evidence="6" id="KW-0560">Oxidoreductase</keyword>
<dbReference type="Pfam" id="PF17147">
    <property type="entry name" value="PFOR_II"/>
    <property type="match status" value="1"/>
</dbReference>
<dbReference type="FunFam" id="3.40.50.970:FF:000012">
    <property type="entry name" value="Pyruvate:ferredoxin (Flavodoxin) oxidoreductase"/>
    <property type="match status" value="1"/>
</dbReference>
<evidence type="ECO:0000256" key="5">
    <source>
        <dbReference type="ARBA" id="ARBA00022982"/>
    </source>
</evidence>
<keyword evidence="10" id="KW-0670">Pyruvate</keyword>
<dbReference type="SUPFAM" id="SSF52518">
    <property type="entry name" value="Thiamin diphosphate-binding fold (THDP-binding)"/>
    <property type="match status" value="2"/>
</dbReference>
<dbReference type="InterPro" id="IPR029061">
    <property type="entry name" value="THDP-binding"/>
</dbReference>
<dbReference type="InterPro" id="IPR009014">
    <property type="entry name" value="Transketo_C/PFOR_II"/>
</dbReference>
<sequence length="1124" mass="127366">MKDNREIKIMNGCEAVAHVAYAFSEVIVVYPITPSTEISENVEKMIIKNKKNLFKEKAMFFVSQSESGTAGALHGAAVSGALASTFTCSQGLLLMIPNIYKFCGEFLPIVIHVTSRTVARHALSIFGDHSDIHACRQTGIAMLCASNVQEAMDFSVIAHLSAISSSFPFIHFFDGFRTSHELCNIKVWDYKTLSEFIDYNVLRKFKETSLNPLRNIIKGTNQNDDIYFQFLEAGNKKYSKIVKNVCAEMEKINRKIGSSYKIFNYYGDPKADMIIIAMGSVCGTIEETIDFLIKNKIKAGLIKVRLYRPFESKLLIESLPKSVVKITVLDKTKEPGSIWDPLFTDVVNSLDKFNIKNIEVFGGRYGISSKDIDNNDILSIFENMKSNDKKYFTVGINDDLTNLSLEKSKLIFEENEDLVNVQFWGIGSDGAIGATKSSTKIIGENTNLNVLGHFQYDPKKSGGLTISHLKFSKNMIKSSCNIKKTDFLISHYFEFANKYDFTKKMKPNSVFLLNSPYDKLKTLEKINFKLINFIFENNIKFFILKTNEMKINIAMQTAFFKISNIIDFNKVKNILKKCVSENYKSKGSEIIDQNIKTIDLTEDNIKLIDQVLIKKFLRTKNKENNIDYKNMTEAINLNRGNELPTSAFLDFANGNIINDNAKFHKKNSLLKPEWIPENCIQCGLCNAVCPHGVIRSFGLNNEELEKCLTKNKLLKNIKMLGFDDLNFIIEFKYDQCTGCGICSEICPGKINKSAIEMKKSRENKDDIVDFLNSYPEKEEIFKKFSPQTIKGIQFKEPLMLYGSACSGCGQTAYVRLITQLFGERLFIANATGCSSIWGGSVNQVPYKKGKHGFSPAWANSLFEDNAEFGLGFLLAQKSIRLRLLNIIKTIMITTHDYEIKKSCENYINTFDIGHENHKYSLELINVLKNKKEDITYDMCNKIILEKEYLSKKSIWAIGGDGWAYDIGFGGIDHIMASQEDINILVLDTEMYSNTGGQQSKSTPKYAKASLSLGYKKSDKKDLISMMMIYKNVYAAKVNLNANPHQCIQVFTEAEKFKGPSLIVAYSPCVGHKVNSGQILKQAKDATFCGHWQLFRFNSGKLAIDSEITKEYKKFIENENRFKKF</sequence>
<evidence type="ECO:0000256" key="4">
    <source>
        <dbReference type="ARBA" id="ARBA00022723"/>
    </source>
</evidence>
<dbReference type="InterPro" id="IPR011895">
    <property type="entry name" value="Pyrv_flavodox_OxRed"/>
</dbReference>
<comment type="similarity">
    <text evidence="1">Belongs to the pyruvate:ferredoxin/flavodoxin oxidoreductase family.</text>
</comment>
<proteinExistence type="inferred from homology"/>
<dbReference type="Pfam" id="PF12838">
    <property type="entry name" value="Fer4_7"/>
    <property type="match status" value="1"/>
</dbReference>
<dbReference type="PANTHER" id="PTHR32154">
    <property type="entry name" value="PYRUVATE-FLAVODOXIN OXIDOREDUCTASE-RELATED"/>
    <property type="match status" value="1"/>
</dbReference>
<dbReference type="FunFam" id="3.40.50.920:FF:000007">
    <property type="entry name" value="Pyruvate:ferredoxin (Flavodoxin) oxidoreductase"/>
    <property type="match status" value="1"/>
</dbReference>
<evidence type="ECO:0000256" key="2">
    <source>
        <dbReference type="ARBA" id="ARBA00022448"/>
    </source>
</evidence>
<dbReference type="GO" id="GO:0016903">
    <property type="term" value="F:oxidoreductase activity, acting on the aldehyde or oxo group of donors"/>
    <property type="evidence" value="ECO:0007669"/>
    <property type="project" value="InterPro"/>
</dbReference>
<reference evidence="10" key="1">
    <citation type="journal article" date="2023" name="ISME J.">
        <title>Emergence of putative energy parasites within Clostridia revealed by genome analysis of a novel endosymbiotic clade.</title>
        <authorList>
            <person name="Takahashi K."/>
            <person name="Kuwahara H."/>
            <person name="Horikawa Y."/>
            <person name="Izawa K."/>
            <person name="Kato D."/>
            <person name="Inagaki T."/>
            <person name="Yuki M."/>
            <person name="Ohkuma M."/>
            <person name="Hongoh Y."/>
        </authorList>
    </citation>
    <scope>NUCLEOTIDE SEQUENCE</scope>
    <source>
        <strain evidence="10">CfP3-15</strain>
    </source>
</reference>
<evidence type="ECO:0000256" key="3">
    <source>
        <dbReference type="ARBA" id="ARBA00022485"/>
    </source>
</evidence>
<dbReference type="SUPFAM" id="SSF52922">
    <property type="entry name" value="TK C-terminal domain-like"/>
    <property type="match status" value="1"/>
</dbReference>
<dbReference type="Gene3D" id="3.30.70.20">
    <property type="match status" value="1"/>
</dbReference>
<evidence type="ECO:0000259" key="9">
    <source>
        <dbReference type="PROSITE" id="PS51379"/>
    </source>
</evidence>
<dbReference type="InterPro" id="IPR033412">
    <property type="entry name" value="PFOR_II"/>
</dbReference>
<evidence type="ECO:0000256" key="7">
    <source>
        <dbReference type="ARBA" id="ARBA00023004"/>
    </source>
</evidence>
<evidence type="ECO:0000256" key="1">
    <source>
        <dbReference type="ARBA" id="ARBA00009032"/>
    </source>
</evidence>
<keyword evidence="4" id="KW-0479">Metal-binding</keyword>
<dbReference type="GO" id="GO:0022900">
    <property type="term" value="P:electron transport chain"/>
    <property type="evidence" value="ECO:0007669"/>
    <property type="project" value="InterPro"/>
</dbReference>
<keyword evidence="8" id="KW-0411">Iron-sulfur</keyword>
<keyword evidence="3" id="KW-0004">4Fe-4S</keyword>
<dbReference type="InterPro" id="IPR050722">
    <property type="entry name" value="Pyruvate:ferred/Flavod_OxRd"/>
</dbReference>
<dbReference type="InterPro" id="IPR017900">
    <property type="entry name" value="4Fe4S_Fe_S_CS"/>
</dbReference>
<dbReference type="PANTHER" id="PTHR32154:SF0">
    <property type="entry name" value="PYRUVATE-FLAVODOXIN OXIDOREDUCTASE-RELATED"/>
    <property type="match status" value="1"/>
</dbReference>
<dbReference type="AlphaFoldDB" id="A0AA48HYW0"/>